<reference evidence="2" key="1">
    <citation type="submission" date="2016-02" db="EMBL/GenBank/DDBJ databases">
        <title>RNAseq analyses of the midgut from blood- or serum-fed Ixodes ricinus ticks.</title>
        <authorList>
            <person name="Perner J."/>
            <person name="Provaznik J."/>
            <person name="Schrenkova J."/>
            <person name="Urbanova V."/>
            <person name="Ribeiro J.M."/>
            <person name="Kopacek P."/>
        </authorList>
    </citation>
    <scope>NUCLEOTIDE SEQUENCE</scope>
    <source>
        <tissue evidence="2">Gut</tissue>
    </source>
</reference>
<feature type="compositionally biased region" description="Low complexity" evidence="1">
    <location>
        <begin position="102"/>
        <end position="115"/>
    </location>
</feature>
<name>A0A131Y330_IXORI</name>
<accession>A0A131Y330</accession>
<organism evidence="2">
    <name type="scientific">Ixodes ricinus</name>
    <name type="common">Common tick</name>
    <name type="synonym">Acarus ricinus</name>
    <dbReference type="NCBI Taxonomy" id="34613"/>
    <lineage>
        <taxon>Eukaryota</taxon>
        <taxon>Metazoa</taxon>
        <taxon>Ecdysozoa</taxon>
        <taxon>Arthropoda</taxon>
        <taxon>Chelicerata</taxon>
        <taxon>Arachnida</taxon>
        <taxon>Acari</taxon>
        <taxon>Parasitiformes</taxon>
        <taxon>Ixodida</taxon>
        <taxon>Ixodoidea</taxon>
        <taxon>Ixodidae</taxon>
        <taxon>Ixodinae</taxon>
        <taxon>Ixodes</taxon>
    </lineage>
</organism>
<protein>
    <submittedName>
        <fullName evidence="2">Uncharacterized protein</fullName>
    </submittedName>
</protein>
<feature type="compositionally biased region" description="Basic and acidic residues" evidence="1">
    <location>
        <begin position="77"/>
        <end position="88"/>
    </location>
</feature>
<feature type="region of interest" description="Disordered" evidence="1">
    <location>
        <begin position="28"/>
        <end position="58"/>
    </location>
</feature>
<dbReference type="AlphaFoldDB" id="A0A131Y330"/>
<feature type="compositionally biased region" description="Basic and acidic residues" evidence="1">
    <location>
        <begin position="131"/>
        <end position="143"/>
    </location>
</feature>
<dbReference type="EMBL" id="GEFM01001893">
    <property type="protein sequence ID" value="JAP73903.1"/>
    <property type="molecule type" value="mRNA"/>
</dbReference>
<feature type="region of interest" description="Disordered" evidence="1">
    <location>
        <begin position="77"/>
        <end position="143"/>
    </location>
</feature>
<evidence type="ECO:0000256" key="1">
    <source>
        <dbReference type="SAM" id="MobiDB-lite"/>
    </source>
</evidence>
<feature type="compositionally biased region" description="Acidic residues" evidence="1">
    <location>
        <begin position="45"/>
        <end position="58"/>
    </location>
</feature>
<evidence type="ECO:0000313" key="2">
    <source>
        <dbReference type="EMBL" id="JAP73903.1"/>
    </source>
</evidence>
<proteinExistence type="evidence at transcript level"/>
<sequence>MEEIKRENRLWTSDSLFLRPWLAIPVEGWGSTNCKGASGGTPDTSLEDSEEQTAEESMSDFLCRIDDSIARSKDQVRVLERNRRHPGEDAWQTPRTERLRPGGPSSNDLSSDPSLAPHPVVMSRKVKHSLQRHERDHEEIFQL</sequence>